<dbReference type="PANTHER" id="PTHR32481:SF0">
    <property type="entry name" value="AMINOPEPTIDASE YPDE-RELATED"/>
    <property type="match status" value="1"/>
</dbReference>
<name>A0A376KQN4_ECOLX</name>
<evidence type="ECO:0000313" key="6">
    <source>
        <dbReference type="EMBL" id="STE84672.1"/>
    </source>
</evidence>
<dbReference type="InterPro" id="IPR023367">
    <property type="entry name" value="Peptidase_M42_dom2"/>
</dbReference>
<dbReference type="InterPro" id="IPR051464">
    <property type="entry name" value="Peptidase_M42_aminopept"/>
</dbReference>
<dbReference type="GO" id="GO:0004177">
    <property type="term" value="F:aminopeptidase activity"/>
    <property type="evidence" value="ECO:0007669"/>
    <property type="project" value="UniProtKB-KW"/>
</dbReference>
<dbReference type="EC" id="3.4.11.-" evidence="6"/>
<proteinExistence type="inferred from homology"/>
<evidence type="ECO:0000256" key="3">
    <source>
        <dbReference type="ARBA" id="ARBA00022670"/>
    </source>
</evidence>
<keyword evidence="2 6" id="KW-0031">Aminopeptidase</keyword>
<protein>
    <submittedName>
        <fullName evidence="6">Aminopeptidase</fullName>
        <ecNumber evidence="6">3.4.11.-</ecNumber>
    </submittedName>
</protein>
<evidence type="ECO:0000256" key="5">
    <source>
        <dbReference type="ARBA" id="ARBA00022801"/>
    </source>
</evidence>
<keyword evidence="3" id="KW-0645">Protease</keyword>
<dbReference type="Gene3D" id="3.40.630.10">
    <property type="entry name" value="Zn peptidases"/>
    <property type="match status" value="1"/>
</dbReference>
<dbReference type="SUPFAM" id="SSF53187">
    <property type="entry name" value="Zn-dependent exopeptidases"/>
    <property type="match status" value="1"/>
</dbReference>
<dbReference type="AlphaFoldDB" id="A0A376KQN4"/>
<dbReference type="GO" id="GO:0006508">
    <property type="term" value="P:proteolysis"/>
    <property type="evidence" value="ECO:0007669"/>
    <property type="project" value="UniProtKB-KW"/>
</dbReference>
<dbReference type="EMBL" id="UFZQ01000001">
    <property type="protein sequence ID" value="STE84672.1"/>
    <property type="molecule type" value="Genomic_DNA"/>
</dbReference>
<gene>
    <name evidence="6" type="primary">ypdE_2</name>
    <name evidence="6" type="ORF">NCTC10418_02376</name>
</gene>
<evidence type="ECO:0000256" key="4">
    <source>
        <dbReference type="ARBA" id="ARBA00022723"/>
    </source>
</evidence>
<dbReference type="Gene3D" id="2.40.30.40">
    <property type="entry name" value="Peptidase M42, domain 2"/>
    <property type="match status" value="1"/>
</dbReference>
<reference evidence="6 7" key="1">
    <citation type="submission" date="2018-06" db="EMBL/GenBank/DDBJ databases">
        <authorList>
            <consortium name="Pathogen Informatics"/>
            <person name="Doyle S."/>
        </authorList>
    </citation>
    <scope>NUCLEOTIDE SEQUENCE [LARGE SCALE GENOMIC DNA]</scope>
    <source>
        <strain evidence="6 7">NCTC10418</strain>
    </source>
</reference>
<dbReference type="GO" id="GO:0046872">
    <property type="term" value="F:metal ion binding"/>
    <property type="evidence" value="ECO:0007669"/>
    <property type="project" value="UniProtKB-KW"/>
</dbReference>
<evidence type="ECO:0000256" key="1">
    <source>
        <dbReference type="ARBA" id="ARBA00006272"/>
    </source>
</evidence>
<dbReference type="SUPFAM" id="SSF101821">
    <property type="entry name" value="Aminopeptidase/glucanase lid domain"/>
    <property type="match status" value="1"/>
</dbReference>
<dbReference type="InterPro" id="IPR008007">
    <property type="entry name" value="Peptidase_M42"/>
</dbReference>
<dbReference type="Pfam" id="PF05343">
    <property type="entry name" value="Peptidase_M42"/>
    <property type="match status" value="1"/>
</dbReference>
<keyword evidence="4" id="KW-0479">Metal-binding</keyword>
<comment type="similarity">
    <text evidence="1">Belongs to the peptidase M42 family.</text>
</comment>
<organism evidence="6 7">
    <name type="scientific">Escherichia coli</name>
    <dbReference type="NCBI Taxonomy" id="562"/>
    <lineage>
        <taxon>Bacteria</taxon>
        <taxon>Pseudomonadati</taxon>
        <taxon>Pseudomonadota</taxon>
        <taxon>Gammaproteobacteria</taxon>
        <taxon>Enterobacterales</taxon>
        <taxon>Enterobacteriaceae</taxon>
        <taxon>Escherichia</taxon>
    </lineage>
</organism>
<accession>A0A376KQN4</accession>
<sequence>MDEVGFMVRSISREGAIDVLPVWQRAHGCPASCSRWRITTREECKIPGLLDGDRQGNDVSAMRVDIGARSYDEVMQAGIRPGDRVTFDTTFQVLPHQRVMGKAFDDRLGCYLLVTLLRELHDAELPAEVWLVASSSEEVGLRGGQNCHPRGVAGCRHCA</sequence>
<dbReference type="Proteomes" id="UP000255460">
    <property type="component" value="Unassembled WGS sequence"/>
</dbReference>
<keyword evidence="5 6" id="KW-0378">Hydrolase</keyword>
<dbReference type="PANTHER" id="PTHR32481">
    <property type="entry name" value="AMINOPEPTIDASE"/>
    <property type="match status" value="1"/>
</dbReference>
<evidence type="ECO:0000313" key="7">
    <source>
        <dbReference type="Proteomes" id="UP000255460"/>
    </source>
</evidence>
<evidence type="ECO:0000256" key="2">
    <source>
        <dbReference type="ARBA" id="ARBA00022438"/>
    </source>
</evidence>